<keyword evidence="2" id="KW-1185">Reference proteome</keyword>
<reference evidence="1 2" key="1">
    <citation type="submission" date="2017-07" db="EMBL/GenBank/DDBJ databases">
        <title>Draft whole genome sequences of clinical Proprionibacteriaceae strains.</title>
        <authorList>
            <person name="Bernier A.-M."/>
            <person name="Bernard K."/>
            <person name="Domingo M.-C."/>
        </authorList>
    </citation>
    <scope>NUCLEOTIDE SEQUENCE [LARGE SCALE GENOMIC DNA]</scope>
    <source>
        <strain evidence="1 2">NML 030167</strain>
    </source>
</reference>
<proteinExistence type="predicted"/>
<comment type="caution">
    <text evidence="1">The sequence shown here is derived from an EMBL/GenBank/DDBJ whole genome shotgun (WGS) entry which is preliminary data.</text>
</comment>
<sequence length="200" mass="21898">MKRRDRATWLAALVAVLVLLVTGAVDGVIERRIGSSAPEVFDDTRVRLGETATIDGVQVSVDRLQSAYQLDPPTGNEIDRATGIYLVFRLRVEASGNERPLGLQGELSYAGLTTGLRNLPTTDPGTESAGPAYAEVDPQRFRAAAGRQPVQLRLWHEELTYRYRQRAVIDLDVDPQRADALLGVPRSTILPIPRATARGI</sequence>
<gene>
    <name evidence="1" type="ORF">CGZ94_00140</name>
</gene>
<dbReference type="EMBL" id="NMVO01000001">
    <property type="protein sequence ID" value="OYO17361.1"/>
    <property type="molecule type" value="Genomic_DNA"/>
</dbReference>
<dbReference type="RefSeq" id="WP_094404242.1">
    <property type="nucleotide sequence ID" value="NZ_NMVO01000001.1"/>
</dbReference>
<dbReference type="Proteomes" id="UP000215896">
    <property type="component" value="Unassembled WGS sequence"/>
</dbReference>
<protein>
    <submittedName>
        <fullName evidence="1">Uncharacterized protein</fullName>
    </submittedName>
</protein>
<dbReference type="AlphaFoldDB" id="A0A255GP58"/>
<evidence type="ECO:0000313" key="1">
    <source>
        <dbReference type="EMBL" id="OYO17361.1"/>
    </source>
</evidence>
<evidence type="ECO:0000313" key="2">
    <source>
        <dbReference type="Proteomes" id="UP000215896"/>
    </source>
</evidence>
<name>A0A255GP58_9ACTN</name>
<organism evidence="1 2">
    <name type="scientific">Enemella evansiae</name>
    <dbReference type="NCBI Taxonomy" id="2016499"/>
    <lineage>
        <taxon>Bacteria</taxon>
        <taxon>Bacillati</taxon>
        <taxon>Actinomycetota</taxon>
        <taxon>Actinomycetes</taxon>
        <taxon>Propionibacteriales</taxon>
        <taxon>Propionibacteriaceae</taxon>
        <taxon>Enemella</taxon>
    </lineage>
</organism>
<accession>A0A255GP58</accession>